<evidence type="ECO:0000313" key="2">
    <source>
        <dbReference type="Proteomes" id="UP000428260"/>
    </source>
</evidence>
<reference evidence="1 2" key="1">
    <citation type="submission" date="2019-11" db="EMBL/GenBank/DDBJ databases">
        <authorList>
            <person name="Zheng R.K."/>
            <person name="Sun C.M."/>
        </authorList>
    </citation>
    <scope>NUCLEOTIDE SEQUENCE [LARGE SCALE GENOMIC DNA]</scope>
    <source>
        <strain evidence="1 2">WC007</strain>
    </source>
</reference>
<dbReference type="AlphaFoldDB" id="A0A6I6JXE8"/>
<dbReference type="RefSeq" id="WP_158865295.1">
    <property type="nucleotide sequence ID" value="NZ_CP046401.1"/>
</dbReference>
<organism evidence="1 2">
    <name type="scientific">Maribellus comscasis</name>
    <dbReference type="NCBI Taxonomy" id="2681766"/>
    <lineage>
        <taxon>Bacteria</taxon>
        <taxon>Pseudomonadati</taxon>
        <taxon>Bacteroidota</taxon>
        <taxon>Bacteroidia</taxon>
        <taxon>Marinilabiliales</taxon>
        <taxon>Prolixibacteraceae</taxon>
        <taxon>Maribellus</taxon>
    </lineage>
</organism>
<protein>
    <submittedName>
        <fullName evidence="1">Uncharacterized protein</fullName>
    </submittedName>
</protein>
<proteinExistence type="predicted"/>
<dbReference type="EMBL" id="CP046401">
    <property type="protein sequence ID" value="QGY43803.1"/>
    <property type="molecule type" value="Genomic_DNA"/>
</dbReference>
<evidence type="ECO:0000313" key="1">
    <source>
        <dbReference type="EMBL" id="QGY43803.1"/>
    </source>
</evidence>
<accession>A0A6I6JXE8</accession>
<dbReference type="KEGG" id="mcos:GM418_09060"/>
<name>A0A6I6JXE8_9BACT</name>
<dbReference type="Proteomes" id="UP000428260">
    <property type="component" value="Chromosome"/>
</dbReference>
<gene>
    <name evidence="1" type="ORF">GM418_09060</name>
</gene>
<sequence length="99" mass="11537">MENRTTVNYYYKIKVLLSPEDFNTVEEGLDYAPNNSLEAFYHIIVAGYSAEFALANYRNLYEYVTEKSITYSNALVSYAFYPGMDAGMYVTKTQWYELN</sequence>
<keyword evidence="2" id="KW-1185">Reference proteome</keyword>